<feature type="transmembrane region" description="Helical" evidence="2">
    <location>
        <begin position="81"/>
        <end position="103"/>
    </location>
</feature>
<sequence length="207" mass="21870">MLGVRAGATRGWVGAGWRAGFQGGVRAVPPWFHGDLCEPGYVPDFNDLTLLPLCVGLTLLGLIGSWVAWRRRGLATGIRGVAWSLLPVSLYLTGLLELLWNVVKSTVSWVTHLIFSPTVWAGVALFGVSVVLYVVSGVARGRRGDAPEKAPKTKSASAAIGELTSTGPAPASAAAKPAKAEKAAKASKQESSEFDEIEDILKRHGIN</sequence>
<organism evidence="3 4">
    <name type="scientific">Kribbella alba</name>
    <dbReference type="NCBI Taxonomy" id="190197"/>
    <lineage>
        <taxon>Bacteria</taxon>
        <taxon>Bacillati</taxon>
        <taxon>Actinomycetota</taxon>
        <taxon>Actinomycetes</taxon>
        <taxon>Propionibacteriales</taxon>
        <taxon>Kribbellaceae</taxon>
        <taxon>Kribbella</taxon>
    </lineage>
</organism>
<dbReference type="EMBL" id="BAAANE010000010">
    <property type="protein sequence ID" value="GAA1655591.1"/>
    <property type="molecule type" value="Genomic_DNA"/>
</dbReference>
<feature type="transmembrane region" description="Helical" evidence="2">
    <location>
        <begin position="109"/>
        <end position="135"/>
    </location>
</feature>
<feature type="compositionally biased region" description="Low complexity" evidence="1">
    <location>
        <begin position="168"/>
        <end position="177"/>
    </location>
</feature>
<evidence type="ECO:0000256" key="2">
    <source>
        <dbReference type="SAM" id="Phobius"/>
    </source>
</evidence>
<feature type="region of interest" description="Disordered" evidence="1">
    <location>
        <begin position="163"/>
        <end position="196"/>
    </location>
</feature>
<name>A0ABN2FQF3_9ACTN</name>
<evidence type="ECO:0000313" key="3">
    <source>
        <dbReference type="EMBL" id="GAA1655591.1"/>
    </source>
</evidence>
<feature type="transmembrane region" description="Helical" evidence="2">
    <location>
        <begin position="50"/>
        <end position="69"/>
    </location>
</feature>
<evidence type="ECO:0000256" key="1">
    <source>
        <dbReference type="SAM" id="MobiDB-lite"/>
    </source>
</evidence>
<keyword evidence="2" id="KW-0812">Transmembrane</keyword>
<keyword evidence="2" id="KW-0472">Membrane</keyword>
<evidence type="ECO:0008006" key="5">
    <source>
        <dbReference type="Google" id="ProtNLM"/>
    </source>
</evidence>
<keyword evidence="4" id="KW-1185">Reference proteome</keyword>
<keyword evidence="2" id="KW-1133">Transmembrane helix</keyword>
<evidence type="ECO:0000313" key="4">
    <source>
        <dbReference type="Proteomes" id="UP001501319"/>
    </source>
</evidence>
<dbReference type="Proteomes" id="UP001501319">
    <property type="component" value="Unassembled WGS sequence"/>
</dbReference>
<protein>
    <recommendedName>
        <fullName evidence="5">Cellulose synthase</fullName>
    </recommendedName>
</protein>
<accession>A0ABN2FQF3</accession>
<proteinExistence type="predicted"/>
<comment type="caution">
    <text evidence="3">The sequence shown here is derived from an EMBL/GenBank/DDBJ whole genome shotgun (WGS) entry which is preliminary data.</text>
</comment>
<feature type="compositionally biased region" description="Basic and acidic residues" evidence="1">
    <location>
        <begin position="178"/>
        <end position="191"/>
    </location>
</feature>
<reference evidence="3 4" key="1">
    <citation type="journal article" date="2019" name="Int. J. Syst. Evol. Microbiol.">
        <title>The Global Catalogue of Microorganisms (GCM) 10K type strain sequencing project: providing services to taxonomists for standard genome sequencing and annotation.</title>
        <authorList>
            <consortium name="The Broad Institute Genomics Platform"/>
            <consortium name="The Broad Institute Genome Sequencing Center for Infectious Disease"/>
            <person name="Wu L."/>
            <person name="Ma J."/>
        </authorList>
    </citation>
    <scope>NUCLEOTIDE SEQUENCE [LARGE SCALE GENOMIC DNA]</scope>
    <source>
        <strain evidence="3 4">JCM 14306</strain>
    </source>
</reference>
<gene>
    <name evidence="3" type="ORF">GCM10009744_55120</name>
</gene>